<evidence type="ECO:0000313" key="3">
    <source>
        <dbReference type="EMBL" id="GGH12871.1"/>
    </source>
</evidence>
<dbReference type="PANTHER" id="PTHR43308:SF5">
    <property type="entry name" value="S-LAYER PROTEIN _ PEPTIDOGLYCAN ENDO-BETA-N-ACETYLGLUCOSAMINIDASE"/>
    <property type="match status" value="1"/>
</dbReference>
<dbReference type="InterPro" id="IPR013783">
    <property type="entry name" value="Ig-like_fold"/>
</dbReference>
<sequence>MRKKVSIHIGLALVLIFSLFSVYPLRVAAAPVVISPIDGRNDLDVSSPEYGLINGLYSKSVFKFGGIDTNSWISSAYLIFEGITEEWQLDIKNLKIAVAVDNWPATQVPAAVTPEKSINSSVPGIFSSIQPSGTDTSTYRINVSSLLTPSNIGTDGVLSLLMSTTSEYDGNIITPRLEINYAAAPVNTAPSLSGIGNKVVIEKDVFTFTATASDAEGDPLTYSLDSAPTGASINSMTGVFTWTPTEAQGPGTYTFIVRVSDGALTAEEQITVTVLEVNEAPVLAAIGDKTINEETLLTFTVIATDADLPANMLTYSLVGAPAGASINPVTGVFTWTPTEAQGPGSYTFTVRVSDGMLIDSEQITVTVNDVNAAPELAAIGNKTINEGALLTFTATATDLDSAILTYSLVNAPTGASINAMTGVFTWTPTEAQGPGSFTFEVVVSDGALTDEEEITVTVNEVNIAPILAAIGDKTVDEETLLTFTVVGTDTDLPANTLTYSLVNAPTGASINATTGVFTWTPTEAQGPGSYTFEVGVSDGVLIDSEEITVTVNEVNVAPVLAVIGNKTVNEGSQLKFTAIATDSDSAILTYSIDGAPTGASIHATTGVFTWTPTGAQSPGSYTFTVRVSDGMLTDEEVIKVDVNEIYTGGGISAPQSSANNTQGGISVPKPPANTVKVLVNGKLVDTRTVTNNEINGQTVIIVTVDEQKLMQQLKQEGKYAVITIPVDTDSNVVIGEFNGRILENLEKQQAIIVLQTNKSTYTIPAEQIDITTISSQLGANVALEDVKLKIEIAELLKNRLQIAEDAVNREGLTQVASPLNFKVSVEYDGRTVEILRFNAYVERRIAIPEGTDPNQITTGVVVEPDGSVRHVPTQVTKVGDRYYAVIHSLTNSTYTVVWNPLQFIDVENHWAKAAVNNIGSKMVVNGIENGMYHPDQDITRAEFAAIIVRGLGLSLSQGNSLFTDVGTTAWYRSTVQTAYEYGLINGFEDGTFRPNDKITREQAMLIVSKAMIITGLKESATNHSNVDVIRAFSDASTVSEWALDGVADSVSSGIISGRNHNLLVPKANITRAEVAMIIQRLLQTSDLINE</sequence>
<feature type="domain" description="Cadherin" evidence="1">
    <location>
        <begin position="205"/>
        <end position="283"/>
    </location>
</feature>
<dbReference type="RefSeq" id="WP_188535592.1">
    <property type="nucleotide sequence ID" value="NZ_BMFT01000001.1"/>
</dbReference>
<dbReference type="SMART" id="SM00089">
    <property type="entry name" value="PKD"/>
    <property type="match status" value="4"/>
</dbReference>
<dbReference type="InterPro" id="IPR002126">
    <property type="entry name" value="Cadherin-like_dom"/>
</dbReference>
<evidence type="ECO:0000259" key="2">
    <source>
        <dbReference type="PROSITE" id="PS51272"/>
    </source>
</evidence>
<dbReference type="Pfam" id="PF05345">
    <property type="entry name" value="He_PIG"/>
    <property type="match status" value="5"/>
</dbReference>
<dbReference type="SUPFAM" id="SSF49313">
    <property type="entry name" value="Cadherin-like"/>
    <property type="match status" value="5"/>
</dbReference>
<dbReference type="InterPro" id="IPR006644">
    <property type="entry name" value="Cadg"/>
</dbReference>
<feature type="domain" description="SLH" evidence="2">
    <location>
        <begin position="1029"/>
        <end position="1090"/>
    </location>
</feature>
<organism evidence="3 4">
    <name type="scientific">Paenibacillus segetis</name>
    <dbReference type="NCBI Taxonomy" id="1325360"/>
    <lineage>
        <taxon>Bacteria</taxon>
        <taxon>Bacillati</taxon>
        <taxon>Bacillota</taxon>
        <taxon>Bacilli</taxon>
        <taxon>Bacillales</taxon>
        <taxon>Paenibacillaceae</taxon>
        <taxon>Paenibacillus</taxon>
    </lineage>
</organism>
<feature type="domain" description="Cadherin" evidence="1">
    <location>
        <begin position="278"/>
        <end position="376"/>
    </location>
</feature>
<dbReference type="CDD" id="cd11304">
    <property type="entry name" value="Cadherin_repeat"/>
    <property type="match status" value="2"/>
</dbReference>
<dbReference type="SMART" id="SM00112">
    <property type="entry name" value="CA"/>
    <property type="match status" value="5"/>
</dbReference>
<proteinExistence type="predicted"/>
<dbReference type="InterPro" id="IPR015919">
    <property type="entry name" value="Cadherin-like_sf"/>
</dbReference>
<dbReference type="InterPro" id="IPR001119">
    <property type="entry name" value="SLH_dom"/>
</dbReference>
<gene>
    <name evidence="3" type="ORF">GCM10008013_05540</name>
</gene>
<evidence type="ECO:0000313" key="4">
    <source>
        <dbReference type="Proteomes" id="UP000659344"/>
    </source>
</evidence>
<dbReference type="PROSITE" id="PS50268">
    <property type="entry name" value="CADHERIN_2"/>
    <property type="match status" value="2"/>
</dbReference>
<comment type="caution">
    <text evidence="3">The sequence shown here is derived from an EMBL/GenBank/DDBJ whole genome shotgun (WGS) entry which is preliminary data.</text>
</comment>
<dbReference type="Pfam" id="PF00395">
    <property type="entry name" value="SLH"/>
    <property type="match status" value="3"/>
</dbReference>
<dbReference type="InterPro" id="IPR051465">
    <property type="entry name" value="Cell_Envelope_Struct_Comp"/>
</dbReference>
<accession>A0ABQ1Y5A9</accession>
<dbReference type="PANTHER" id="PTHR43308">
    <property type="entry name" value="OUTER MEMBRANE PROTEIN ALPHA-RELATED"/>
    <property type="match status" value="1"/>
</dbReference>
<feature type="domain" description="SLH" evidence="2">
    <location>
        <begin position="958"/>
        <end position="1021"/>
    </location>
</feature>
<dbReference type="InterPro" id="IPR022409">
    <property type="entry name" value="PKD/Chitinase_dom"/>
</dbReference>
<evidence type="ECO:0000259" key="1">
    <source>
        <dbReference type="PROSITE" id="PS50268"/>
    </source>
</evidence>
<dbReference type="Proteomes" id="UP000659344">
    <property type="component" value="Unassembled WGS sequence"/>
</dbReference>
<feature type="domain" description="SLH" evidence="2">
    <location>
        <begin position="898"/>
        <end position="957"/>
    </location>
</feature>
<keyword evidence="4" id="KW-1185">Reference proteome</keyword>
<dbReference type="EMBL" id="BMFT01000001">
    <property type="protein sequence ID" value="GGH12871.1"/>
    <property type="molecule type" value="Genomic_DNA"/>
</dbReference>
<dbReference type="NCBIfam" id="NF012211">
    <property type="entry name" value="tand_rpt_95"/>
    <property type="match status" value="4"/>
</dbReference>
<protein>
    <submittedName>
        <fullName evidence="3">Uncharacterized protein</fullName>
    </submittedName>
</protein>
<dbReference type="SMART" id="SM00736">
    <property type="entry name" value="CADG"/>
    <property type="match status" value="4"/>
</dbReference>
<reference evidence="4" key="1">
    <citation type="journal article" date="2019" name="Int. J. Syst. Evol. Microbiol.">
        <title>The Global Catalogue of Microorganisms (GCM) 10K type strain sequencing project: providing services to taxonomists for standard genome sequencing and annotation.</title>
        <authorList>
            <consortium name="The Broad Institute Genomics Platform"/>
            <consortium name="The Broad Institute Genome Sequencing Center for Infectious Disease"/>
            <person name="Wu L."/>
            <person name="Ma J."/>
        </authorList>
    </citation>
    <scope>NUCLEOTIDE SEQUENCE [LARGE SCALE GENOMIC DNA]</scope>
    <source>
        <strain evidence="4">CGMCC 1.12769</strain>
    </source>
</reference>
<dbReference type="PROSITE" id="PS51272">
    <property type="entry name" value="SLH"/>
    <property type="match status" value="3"/>
</dbReference>
<dbReference type="Gene3D" id="2.60.40.10">
    <property type="entry name" value="Immunoglobulins"/>
    <property type="match status" value="5"/>
</dbReference>
<name>A0ABQ1Y5A9_9BACL</name>